<dbReference type="Proteomes" id="UP000782554">
    <property type="component" value="Unassembled WGS sequence"/>
</dbReference>
<evidence type="ECO:0000259" key="7">
    <source>
        <dbReference type="Pfam" id="PF25954"/>
    </source>
</evidence>
<dbReference type="InterPro" id="IPR045800">
    <property type="entry name" value="HMBD"/>
</dbReference>
<evidence type="ECO:0000313" key="9">
    <source>
        <dbReference type="EMBL" id="MBX7501677.1"/>
    </source>
</evidence>
<reference evidence="9 10" key="1">
    <citation type="submission" date="2021-08" db="EMBL/GenBank/DDBJ databases">
        <title>Comparative Genomics Analysis of the Genus Qipengyuania Reveals Extensive Genetic Diversity and Metabolic Versatility, Including the Description of Fifteen Novel Species.</title>
        <authorList>
            <person name="Liu Y."/>
        </authorList>
    </citation>
    <scope>NUCLEOTIDE SEQUENCE [LARGE SCALE GENOMIC DNA]</scope>
    <source>
        <strain evidence="9 10">YG27</strain>
    </source>
</reference>
<dbReference type="Gene3D" id="2.40.30.170">
    <property type="match status" value="1"/>
</dbReference>
<sequence length="505" mass="52938">MKAVLERLTPRQRSYLAAAGIALVSIAAGYGLSTLGEDSAGTSNDAGTDAGCEEVLYWYDPMVPDQRFDEPGKSPFMDMQLVPKCAGGDAQSGGGVSIDPTLVQNLGIRTATAEFGVLEPETSVTGTLAYNGSEVAIVQPRAGGYVQRTYGHAPQDLIARGAPIVDLLIPEWGGAQNEFLAVAATGDEALIRAARERLRLLGMPDSIISLVARSGRPHTTITVSTPQSGAITSLGVRPGMTVGAGQMLAEISGYNPIWLEAAVPEALAASARVGQPVSATLTAFPGERFAGRIIAVLPSAQDASRTITVRATMPNPGLRLKPGMFAQVTLAPERREALLVPSEAVIRTGSRAIVMITRESGGYRPAEVRIGREANGRTEVLAGLAPGEKVVTSGQFLIDSEASLAGINVRPIDEAPTAAPGDETQEETEASPTYRATGTIKSITARGVTLRHGPVPALEWPAMTMTFASEGPAQLRGFKSGDRVTFTFEQRPTGPRIVSIAKASQ</sequence>
<comment type="caution">
    <text evidence="9">The sequence shown here is derived from an EMBL/GenBank/DDBJ whole genome shotgun (WGS) entry which is preliminary data.</text>
</comment>
<dbReference type="SUPFAM" id="SSF111369">
    <property type="entry name" value="HlyD-like secretion proteins"/>
    <property type="match status" value="1"/>
</dbReference>
<feature type="domain" description="CusB-like three alpha-helical bundle" evidence="5">
    <location>
        <begin position="171"/>
        <end position="219"/>
    </location>
</feature>
<dbReference type="NCBIfam" id="TIGR01730">
    <property type="entry name" value="RND_mfp"/>
    <property type="match status" value="1"/>
</dbReference>
<evidence type="ECO:0000256" key="2">
    <source>
        <dbReference type="ARBA" id="ARBA00022448"/>
    </source>
</evidence>
<dbReference type="PANTHER" id="PTHR30097">
    <property type="entry name" value="CATION EFFLUX SYSTEM PROTEIN CUSB"/>
    <property type="match status" value="1"/>
</dbReference>
<organism evidence="9 10">
    <name type="scientific">Qipengyuania mesophila</name>
    <dbReference type="NCBI Taxonomy" id="2867246"/>
    <lineage>
        <taxon>Bacteria</taxon>
        <taxon>Pseudomonadati</taxon>
        <taxon>Pseudomonadota</taxon>
        <taxon>Alphaproteobacteria</taxon>
        <taxon>Sphingomonadales</taxon>
        <taxon>Erythrobacteraceae</taxon>
        <taxon>Qipengyuania</taxon>
    </lineage>
</organism>
<gene>
    <name evidence="9" type="ORF">K3181_09505</name>
</gene>
<dbReference type="Pfam" id="PF25954">
    <property type="entry name" value="Beta-barrel_RND_2"/>
    <property type="match status" value="1"/>
</dbReference>
<dbReference type="InterPro" id="IPR021647">
    <property type="entry name" value="CusF_Ec"/>
</dbReference>
<name>A0ABS7JVJ3_9SPHN</name>
<evidence type="ECO:0000313" key="10">
    <source>
        <dbReference type="Proteomes" id="UP000782554"/>
    </source>
</evidence>
<accession>A0ABS7JVJ3</accession>
<keyword evidence="10" id="KW-1185">Reference proteome</keyword>
<dbReference type="Pfam" id="PF25975">
    <property type="entry name" value="CzcB_C"/>
    <property type="match status" value="1"/>
</dbReference>
<evidence type="ECO:0000256" key="3">
    <source>
        <dbReference type="SAM" id="MobiDB-lite"/>
    </source>
</evidence>
<dbReference type="RefSeq" id="WP_221602743.1">
    <property type="nucleotide sequence ID" value="NZ_JAIGNU010000001.1"/>
</dbReference>
<evidence type="ECO:0000259" key="5">
    <source>
        <dbReference type="Pfam" id="PF25869"/>
    </source>
</evidence>
<dbReference type="InterPro" id="IPR058649">
    <property type="entry name" value="CzcB_C"/>
</dbReference>
<keyword evidence="2" id="KW-0813">Transport</keyword>
<feature type="domain" description="CzcB-like C-terminal circularly permuted SH3-like" evidence="8">
    <location>
        <begin position="339"/>
        <end position="398"/>
    </location>
</feature>
<dbReference type="Pfam" id="PF19335">
    <property type="entry name" value="HMBD"/>
    <property type="match status" value="1"/>
</dbReference>
<dbReference type="InterPro" id="IPR051909">
    <property type="entry name" value="MFP_Cation_Efflux"/>
</dbReference>
<evidence type="ECO:0000256" key="1">
    <source>
        <dbReference type="ARBA" id="ARBA00009477"/>
    </source>
</evidence>
<feature type="domain" description="CusB-like barrel-sandwich hybrid" evidence="6">
    <location>
        <begin position="135"/>
        <end position="251"/>
    </location>
</feature>
<proteinExistence type="inferred from homology"/>
<feature type="region of interest" description="Disordered" evidence="3">
    <location>
        <begin position="413"/>
        <end position="438"/>
    </location>
</feature>
<feature type="domain" description="Heavy metal binding" evidence="4">
    <location>
        <begin position="57"/>
        <end position="84"/>
    </location>
</feature>
<dbReference type="PANTHER" id="PTHR30097:SF15">
    <property type="entry name" value="CATION EFFLUX SYSTEM PROTEIN CUSB"/>
    <property type="match status" value="1"/>
</dbReference>
<dbReference type="Pfam" id="PF25869">
    <property type="entry name" value="3HB_CusB"/>
    <property type="match status" value="1"/>
</dbReference>
<evidence type="ECO:0000259" key="4">
    <source>
        <dbReference type="Pfam" id="PF19335"/>
    </source>
</evidence>
<feature type="domain" description="CusB-like beta-barrel" evidence="7">
    <location>
        <begin position="256"/>
        <end position="333"/>
    </location>
</feature>
<protein>
    <submittedName>
        <fullName evidence="9">Efflux RND transporter periplasmic adaptor subunit</fullName>
    </submittedName>
</protein>
<dbReference type="InterPro" id="IPR006143">
    <property type="entry name" value="RND_pump_MFP"/>
</dbReference>
<dbReference type="Gene3D" id="2.40.420.20">
    <property type="match status" value="1"/>
</dbReference>
<dbReference type="InterPro" id="IPR058790">
    <property type="entry name" value="BSH_CusB"/>
</dbReference>
<dbReference type="Pfam" id="PF25919">
    <property type="entry name" value="BSH_CusB"/>
    <property type="match status" value="1"/>
</dbReference>
<dbReference type="Gene3D" id="2.40.50.320">
    <property type="entry name" value="Copper binding periplasmic protein CusF"/>
    <property type="match status" value="1"/>
</dbReference>
<dbReference type="InterPro" id="IPR058791">
    <property type="entry name" value="3HB_CusB"/>
</dbReference>
<comment type="similarity">
    <text evidence="1">Belongs to the membrane fusion protein (MFP) (TC 8.A.1) family.</text>
</comment>
<dbReference type="Pfam" id="PF11604">
    <property type="entry name" value="CusF_Ec"/>
    <property type="match status" value="1"/>
</dbReference>
<dbReference type="InterPro" id="IPR042230">
    <property type="entry name" value="CusF_sf"/>
</dbReference>
<dbReference type="InterPro" id="IPR058792">
    <property type="entry name" value="Beta-barrel_RND_2"/>
</dbReference>
<evidence type="ECO:0000259" key="6">
    <source>
        <dbReference type="Pfam" id="PF25919"/>
    </source>
</evidence>
<dbReference type="Gene3D" id="6.10.140.730">
    <property type="match status" value="1"/>
</dbReference>
<dbReference type="EMBL" id="JAIGNU010000001">
    <property type="protein sequence ID" value="MBX7501677.1"/>
    <property type="molecule type" value="Genomic_DNA"/>
</dbReference>
<evidence type="ECO:0000259" key="8">
    <source>
        <dbReference type="Pfam" id="PF25975"/>
    </source>
</evidence>